<proteinExistence type="predicted"/>
<organism evidence="1 2">
    <name type="scientific">Dibothriocephalus latus</name>
    <name type="common">Fish tapeworm</name>
    <name type="synonym">Diphyllobothrium latum</name>
    <dbReference type="NCBI Taxonomy" id="60516"/>
    <lineage>
        <taxon>Eukaryota</taxon>
        <taxon>Metazoa</taxon>
        <taxon>Spiralia</taxon>
        <taxon>Lophotrochozoa</taxon>
        <taxon>Platyhelminthes</taxon>
        <taxon>Cestoda</taxon>
        <taxon>Eucestoda</taxon>
        <taxon>Diphyllobothriidea</taxon>
        <taxon>Diphyllobothriidae</taxon>
        <taxon>Dibothriocephalus</taxon>
    </lineage>
</organism>
<gene>
    <name evidence="1" type="ORF">DILT_LOCUS3997</name>
</gene>
<dbReference type="Proteomes" id="UP000281553">
    <property type="component" value="Unassembled WGS sequence"/>
</dbReference>
<dbReference type="EMBL" id="UYRU01044638">
    <property type="protein sequence ID" value="VDK87273.1"/>
    <property type="molecule type" value="Genomic_DNA"/>
</dbReference>
<protein>
    <submittedName>
        <fullName evidence="1">Uncharacterized protein</fullName>
    </submittedName>
</protein>
<name>A0A3P6TWL8_DIBLA</name>
<sequence>MISSCLTSLMVDLEAGRAVLRTKPLGLGHTTKQHPEKLKVLPDTGSILVLMNKSVCVSKIESILADDSKFKRERQNKDQIESVEFRLTSCLRKLEDHGLLSEQELEALKLTGTVPPMLYGLPRSHKPDVPIRPIIDICDSPYHATASWLADKLKPIRHQIASHSLRETFEFV</sequence>
<dbReference type="OrthoDB" id="6267860at2759"/>
<evidence type="ECO:0000313" key="2">
    <source>
        <dbReference type="Proteomes" id="UP000281553"/>
    </source>
</evidence>
<dbReference type="AlphaFoldDB" id="A0A3P6TWL8"/>
<keyword evidence="2" id="KW-1185">Reference proteome</keyword>
<evidence type="ECO:0000313" key="1">
    <source>
        <dbReference type="EMBL" id="VDK87273.1"/>
    </source>
</evidence>
<reference evidence="1 2" key="1">
    <citation type="submission" date="2018-11" db="EMBL/GenBank/DDBJ databases">
        <authorList>
            <consortium name="Pathogen Informatics"/>
        </authorList>
    </citation>
    <scope>NUCLEOTIDE SEQUENCE [LARGE SCALE GENOMIC DNA]</scope>
</reference>
<accession>A0A3P6TWL8</accession>